<accession>A0AA39ZDK2</accession>
<dbReference type="AlphaFoldDB" id="A0AA39ZDK2"/>
<reference evidence="2" key="1">
    <citation type="submission" date="2023-06" db="EMBL/GenBank/DDBJ databases">
        <title>Genome-scale phylogeny and comparative genomics of the fungal order Sordariales.</title>
        <authorList>
            <consortium name="Lawrence Berkeley National Laboratory"/>
            <person name="Hensen N."/>
            <person name="Bonometti L."/>
            <person name="Westerberg I."/>
            <person name="Brannstrom I.O."/>
            <person name="Guillou S."/>
            <person name="Cros-Aarteil S."/>
            <person name="Calhoun S."/>
            <person name="Haridas S."/>
            <person name="Kuo A."/>
            <person name="Mondo S."/>
            <person name="Pangilinan J."/>
            <person name="Riley R."/>
            <person name="Labutti K."/>
            <person name="Andreopoulos B."/>
            <person name="Lipzen A."/>
            <person name="Chen C."/>
            <person name="Yanf M."/>
            <person name="Daum C."/>
            <person name="Ng V."/>
            <person name="Clum A."/>
            <person name="Steindorff A."/>
            <person name="Ohm R."/>
            <person name="Martin F."/>
            <person name="Silar P."/>
            <person name="Natvig D."/>
            <person name="Lalanne C."/>
            <person name="Gautier V."/>
            <person name="Ament-Velasquez S.L."/>
            <person name="Kruys A."/>
            <person name="Hutchinson M.I."/>
            <person name="Powell A.J."/>
            <person name="Barry K."/>
            <person name="Miller A.N."/>
            <person name="Grigoriev I.V."/>
            <person name="Debuchy R."/>
            <person name="Gladieux P."/>
            <person name="Thoren M.H."/>
            <person name="Johannesson H."/>
        </authorList>
    </citation>
    <scope>NUCLEOTIDE SEQUENCE</scope>
    <source>
        <strain evidence="2">CBS 307.81</strain>
    </source>
</reference>
<keyword evidence="3" id="KW-1185">Reference proteome</keyword>
<evidence type="ECO:0000313" key="2">
    <source>
        <dbReference type="EMBL" id="KAK0669000.1"/>
    </source>
</evidence>
<organism evidence="2 3">
    <name type="scientific">Cercophora samala</name>
    <dbReference type="NCBI Taxonomy" id="330535"/>
    <lineage>
        <taxon>Eukaryota</taxon>
        <taxon>Fungi</taxon>
        <taxon>Dikarya</taxon>
        <taxon>Ascomycota</taxon>
        <taxon>Pezizomycotina</taxon>
        <taxon>Sordariomycetes</taxon>
        <taxon>Sordariomycetidae</taxon>
        <taxon>Sordariales</taxon>
        <taxon>Lasiosphaeriaceae</taxon>
        <taxon>Cercophora</taxon>
    </lineage>
</organism>
<dbReference type="EMBL" id="JAULSY010000048">
    <property type="protein sequence ID" value="KAK0669000.1"/>
    <property type="molecule type" value="Genomic_DNA"/>
</dbReference>
<evidence type="ECO:0000313" key="3">
    <source>
        <dbReference type="Proteomes" id="UP001174997"/>
    </source>
</evidence>
<protein>
    <submittedName>
        <fullName evidence="2">Uncharacterized protein</fullName>
    </submittedName>
</protein>
<sequence length="283" mass="31175">MNMLSGWPKPRMQVSAPSTRAKARTSSDHRRICSSLSSHWLLLSRSRRLPVWTPLRLSSMALAMAANWPASARSWEQNGLSSISAHPTLGIDSILPQYRPNYINVTEQCLLPSHNQHPVLYFAYGTQADPDVLKEKLNLDEEPVYKPARVLGGLLKVWGNKYKAPVDAPPRMDHSKAIIDGYALVENSVHEDALCGYETDKYEVVRCAIELPEEGQLVKGLDICDLSGRQTGASLCPTVCGMMLPARLASPGMCPEMQIRIGPSSAAFLQAQVHEESQRVAAS</sequence>
<comment type="caution">
    <text evidence="2">The sequence shown here is derived from an EMBL/GenBank/DDBJ whole genome shotgun (WGS) entry which is preliminary data.</text>
</comment>
<proteinExistence type="predicted"/>
<evidence type="ECO:0000256" key="1">
    <source>
        <dbReference type="SAM" id="MobiDB-lite"/>
    </source>
</evidence>
<dbReference type="Proteomes" id="UP001174997">
    <property type="component" value="Unassembled WGS sequence"/>
</dbReference>
<name>A0AA39ZDK2_9PEZI</name>
<feature type="region of interest" description="Disordered" evidence="1">
    <location>
        <begin position="1"/>
        <end position="27"/>
    </location>
</feature>
<gene>
    <name evidence="2" type="ORF">QBC41DRAFT_113558</name>
</gene>
<dbReference type="Gene3D" id="3.10.490.10">
    <property type="entry name" value="Gamma-glutamyl cyclotransferase-like"/>
    <property type="match status" value="1"/>
</dbReference>